<dbReference type="OrthoDB" id="1854899at2759"/>
<dbReference type="PANTHER" id="PTHR33395">
    <property type="entry name" value="TRANSCRIPTASE, PUTATIVE-RELATED-RELATED"/>
    <property type="match status" value="1"/>
</dbReference>
<proteinExistence type="predicted"/>
<sequence length="614" mass="70389">MIRALEHLSHKDKLRELRLFSLEKRRLWGDLEQPSSTQRGSTEEMGRDSLRTRGNGSKQKEGGFRLDIREKFIIQRVLYVYEAIILFLTSKAVTVEMIMSQSFRKRKFADDTTLCGVVNIIGGRDAIQRDLDRLERWAYANFMKFNMPKCEVSHLGLGNPKHKYKLGGEWIDSCPEEKDLGLLVNCRLNMSQQCAQVAKKANSILAWIRNSVPLAYLAVLESFSITKQTKRSKLDVLGSCKVQHSSGTLCLEFGADRTVHAPGETCTPSAALSGGVPQIIHLSSIKGKDNEVVNFLSQLMACDNGSPDVLAERVLVVIKIKNDDDMDLVLLENLFNAKFTSEEVRREGRIGSVRIKGKTNKEDIMVGVYYRPPNQDVEIDEIFYQQLAELLQSLPLVLVGDFNFPDVCWEYNTAEREQSRRFLECVEDNFFTQLVSEPTRESALLDLLLVNREELVGEVKVGGHLGHSDHETIEFSILGETRRGVTKTATLDFRRANFDLFRRLLDKIPWEPALKDIGVQEGWMYFKKEVLKAQEQAVPVWQKTSRRGRRPAWLNRDFFMDLKNKRRVYNLWKRGQASHEDYKENFIPWYSTKQIPEEAKVCSPEIWGGDLLGQ</sequence>
<evidence type="ECO:0000259" key="2">
    <source>
        <dbReference type="Pfam" id="PF14529"/>
    </source>
</evidence>
<dbReference type="GO" id="GO:0031012">
    <property type="term" value="C:extracellular matrix"/>
    <property type="evidence" value="ECO:0007669"/>
    <property type="project" value="TreeGrafter"/>
</dbReference>
<reference evidence="4" key="2">
    <citation type="submission" date="2017-12" db="EMBL/GenBank/DDBJ databases">
        <title>Genome sequence of the Bar-tailed Godwit (Limosa lapponica baueri).</title>
        <authorList>
            <person name="Lima N.C.B."/>
            <person name="Parody-Merino A.M."/>
            <person name="Battley P.F."/>
            <person name="Fidler A.E."/>
            <person name="Prosdocimi F."/>
        </authorList>
    </citation>
    <scope>NUCLEOTIDE SEQUENCE [LARGE SCALE GENOMIC DNA]</scope>
</reference>
<feature type="region of interest" description="Disordered" evidence="1">
    <location>
        <begin position="32"/>
        <end position="60"/>
    </location>
</feature>
<keyword evidence="4" id="KW-1185">Reference proteome</keyword>
<dbReference type="AlphaFoldDB" id="A0A2I0UCL9"/>
<dbReference type="GO" id="GO:0003824">
    <property type="term" value="F:catalytic activity"/>
    <property type="evidence" value="ECO:0007669"/>
    <property type="project" value="InterPro"/>
</dbReference>
<dbReference type="Proteomes" id="UP000233556">
    <property type="component" value="Unassembled WGS sequence"/>
</dbReference>
<evidence type="ECO:0000313" key="3">
    <source>
        <dbReference type="EMBL" id="PKU43807.1"/>
    </source>
</evidence>
<dbReference type="GO" id="GO:0007508">
    <property type="term" value="P:larval heart development"/>
    <property type="evidence" value="ECO:0007669"/>
    <property type="project" value="TreeGrafter"/>
</dbReference>
<protein>
    <recommendedName>
        <fullName evidence="2">Endonuclease/exonuclease/phosphatase domain-containing protein</fullName>
    </recommendedName>
</protein>
<dbReference type="EMBL" id="KZ505869">
    <property type="protein sequence ID" value="PKU43807.1"/>
    <property type="molecule type" value="Genomic_DNA"/>
</dbReference>
<organism evidence="3 4">
    <name type="scientific">Limosa lapponica baueri</name>
    <dbReference type="NCBI Taxonomy" id="1758121"/>
    <lineage>
        <taxon>Eukaryota</taxon>
        <taxon>Metazoa</taxon>
        <taxon>Chordata</taxon>
        <taxon>Craniata</taxon>
        <taxon>Vertebrata</taxon>
        <taxon>Euteleostomi</taxon>
        <taxon>Archelosauria</taxon>
        <taxon>Archosauria</taxon>
        <taxon>Dinosauria</taxon>
        <taxon>Saurischia</taxon>
        <taxon>Theropoda</taxon>
        <taxon>Coelurosauria</taxon>
        <taxon>Aves</taxon>
        <taxon>Neognathae</taxon>
        <taxon>Neoaves</taxon>
        <taxon>Charadriiformes</taxon>
        <taxon>Scolopacidae</taxon>
        <taxon>Limosa</taxon>
    </lineage>
</organism>
<dbReference type="PANTHER" id="PTHR33395:SF22">
    <property type="entry name" value="REVERSE TRANSCRIPTASE DOMAIN-CONTAINING PROTEIN"/>
    <property type="match status" value="1"/>
</dbReference>
<reference evidence="4" key="1">
    <citation type="submission" date="2017-11" db="EMBL/GenBank/DDBJ databases">
        <authorList>
            <person name="Lima N.C."/>
            <person name="Parody-Merino A.M."/>
            <person name="Battley P.F."/>
            <person name="Fidler A.E."/>
            <person name="Prosdocimi F."/>
        </authorList>
    </citation>
    <scope>NUCLEOTIDE SEQUENCE [LARGE SCALE GENOMIC DNA]</scope>
</reference>
<dbReference type="Gene3D" id="3.60.10.10">
    <property type="entry name" value="Endonuclease/exonuclease/phosphatase"/>
    <property type="match status" value="1"/>
</dbReference>
<dbReference type="InterPro" id="IPR005135">
    <property type="entry name" value="Endo/exonuclease/phosphatase"/>
</dbReference>
<dbReference type="Pfam" id="PF14529">
    <property type="entry name" value="Exo_endo_phos_2"/>
    <property type="match status" value="1"/>
</dbReference>
<dbReference type="SUPFAM" id="SSF56219">
    <property type="entry name" value="DNase I-like"/>
    <property type="match status" value="1"/>
</dbReference>
<dbReference type="GO" id="GO:0061343">
    <property type="term" value="P:cell adhesion involved in heart morphogenesis"/>
    <property type="evidence" value="ECO:0007669"/>
    <property type="project" value="TreeGrafter"/>
</dbReference>
<gene>
    <name evidence="3" type="ORF">llap_5873</name>
</gene>
<name>A0A2I0UCL9_LIMLA</name>
<feature type="domain" description="Endonuclease/exonuclease/phosphatase" evidence="2">
    <location>
        <begin position="368"/>
        <end position="473"/>
    </location>
</feature>
<feature type="compositionally biased region" description="Basic and acidic residues" evidence="1">
    <location>
        <begin position="41"/>
        <end position="51"/>
    </location>
</feature>
<dbReference type="InterPro" id="IPR036691">
    <property type="entry name" value="Endo/exonu/phosph_ase_sf"/>
</dbReference>
<accession>A0A2I0UCL9</accession>
<evidence type="ECO:0000256" key="1">
    <source>
        <dbReference type="SAM" id="MobiDB-lite"/>
    </source>
</evidence>
<evidence type="ECO:0000313" key="4">
    <source>
        <dbReference type="Proteomes" id="UP000233556"/>
    </source>
</evidence>